<dbReference type="PANTHER" id="PTHR23507:SF40">
    <property type="entry name" value="TETRACYCLINE-EFFLUX TRANSPORTER"/>
    <property type="match status" value="1"/>
</dbReference>
<evidence type="ECO:0000256" key="1">
    <source>
        <dbReference type="ARBA" id="ARBA00004141"/>
    </source>
</evidence>
<proteinExistence type="predicted"/>
<feature type="transmembrane region" description="Helical" evidence="6">
    <location>
        <begin position="509"/>
        <end position="536"/>
    </location>
</feature>
<feature type="transmembrane region" description="Helical" evidence="6">
    <location>
        <begin position="89"/>
        <end position="107"/>
    </location>
</feature>
<evidence type="ECO:0000313" key="8">
    <source>
        <dbReference type="Proteomes" id="UP000243797"/>
    </source>
</evidence>
<feature type="transmembrane region" description="Helical" evidence="6">
    <location>
        <begin position="217"/>
        <end position="244"/>
    </location>
</feature>
<sequence>METTESAFIADASIDKKAMRARVSRARSSSSRAGQYNAVAAQGAVDPDLLDETGEGRPLLNGKDDEPEGNGEDQYVDEFEGLPWYKRPSVYWVLVPFSILAISYGGIMTPKVNLIINLLCRGYLEEQESDVPGFIAAPVVYDGANPQCQVAEVERRSAQFMLYGNLIAGLLSAFTAPKLGALSDRYGRCKMIAITSIGSLSGDIFTIIAASNPETFSVNWILVGFALDGVCGSFTTAFAIVHAYATDCTLPAFRSVAFAMFHGCLFTGIALGPFLAGVITKASGTPLTIFYIMLGVHIFFLLFMGFVAPESLSKSRQQRARDKHSVTSSITSSDWIDTFRKINLFAPLKILWPTGPSASPELRRNLLLLASVDTLMFGVAMGSMTVVLIYVRFQFGWQTYDSGIFMSIVNTARVLSLFVVLPIITRIVRGKPTAAATNVRKHNGSDHFDLAVIRTAVFFDTLGYLGYTLARQGSVMIASGVVASLGGMGSPTLQSALTKHVPPERTGQLLGALGLLHALARVVAPTIFQTIFIATVESFRQTVFVCLTATFGAAFICAWFVKPNDR</sequence>
<dbReference type="OrthoDB" id="3026777at2759"/>
<feature type="transmembrane region" description="Helical" evidence="6">
    <location>
        <begin position="542"/>
        <end position="561"/>
    </location>
</feature>
<dbReference type="InterPro" id="IPR011701">
    <property type="entry name" value="MFS"/>
</dbReference>
<dbReference type="STRING" id="2082308.A0A2K1QQZ1"/>
<dbReference type="Pfam" id="PF07690">
    <property type="entry name" value="MFS_1"/>
    <property type="match status" value="1"/>
</dbReference>
<feature type="region of interest" description="Disordered" evidence="5">
    <location>
        <begin position="25"/>
        <end position="74"/>
    </location>
</feature>
<evidence type="ECO:0000256" key="3">
    <source>
        <dbReference type="ARBA" id="ARBA00022989"/>
    </source>
</evidence>
<dbReference type="InterPro" id="IPR036259">
    <property type="entry name" value="MFS_trans_sf"/>
</dbReference>
<evidence type="ECO:0000313" key="7">
    <source>
        <dbReference type="EMBL" id="PNS17462.1"/>
    </source>
</evidence>
<feature type="transmembrane region" description="Helical" evidence="6">
    <location>
        <begin position="191"/>
        <end position="211"/>
    </location>
</feature>
<evidence type="ECO:0008006" key="9">
    <source>
        <dbReference type="Google" id="ProtNLM"/>
    </source>
</evidence>
<protein>
    <recommendedName>
        <fullName evidence="9">Major facilitator superfamily (MFS) profile domain-containing protein</fullName>
    </recommendedName>
</protein>
<dbReference type="PANTHER" id="PTHR23507">
    <property type="entry name" value="ZGC:174356"/>
    <property type="match status" value="1"/>
</dbReference>
<keyword evidence="8" id="KW-1185">Reference proteome</keyword>
<evidence type="ECO:0000256" key="5">
    <source>
        <dbReference type="SAM" id="MobiDB-lite"/>
    </source>
</evidence>
<evidence type="ECO:0000256" key="4">
    <source>
        <dbReference type="ARBA" id="ARBA00023136"/>
    </source>
</evidence>
<keyword evidence="4 6" id="KW-0472">Membrane</keyword>
<feature type="transmembrane region" description="Helical" evidence="6">
    <location>
        <begin position="256"/>
        <end position="276"/>
    </location>
</feature>
<comment type="caution">
    <text evidence="7">The sequence shown here is derived from an EMBL/GenBank/DDBJ whole genome shotgun (WGS) entry which is preliminary data.</text>
</comment>
<comment type="subcellular location">
    <subcellularLocation>
        <location evidence="1">Membrane</location>
        <topology evidence="1">Multi-pass membrane protein</topology>
    </subcellularLocation>
</comment>
<name>A0A2K1QQZ1_9PEZI</name>
<dbReference type="GO" id="GO:0022857">
    <property type="term" value="F:transmembrane transporter activity"/>
    <property type="evidence" value="ECO:0007669"/>
    <property type="project" value="InterPro"/>
</dbReference>
<gene>
    <name evidence="7" type="ORF">CAC42_7145</name>
</gene>
<dbReference type="SUPFAM" id="SSF103473">
    <property type="entry name" value="MFS general substrate transporter"/>
    <property type="match status" value="1"/>
</dbReference>
<feature type="transmembrane region" description="Helical" evidence="6">
    <location>
        <begin position="160"/>
        <end position="179"/>
    </location>
</feature>
<organism evidence="7 8">
    <name type="scientific">Sphaceloma murrayae</name>
    <dbReference type="NCBI Taxonomy" id="2082308"/>
    <lineage>
        <taxon>Eukaryota</taxon>
        <taxon>Fungi</taxon>
        <taxon>Dikarya</taxon>
        <taxon>Ascomycota</taxon>
        <taxon>Pezizomycotina</taxon>
        <taxon>Dothideomycetes</taxon>
        <taxon>Dothideomycetidae</taxon>
        <taxon>Myriangiales</taxon>
        <taxon>Elsinoaceae</taxon>
        <taxon>Sphaceloma</taxon>
    </lineage>
</organism>
<feature type="compositionally biased region" description="Acidic residues" evidence="5">
    <location>
        <begin position="65"/>
        <end position="74"/>
    </location>
</feature>
<keyword evidence="2 6" id="KW-0812">Transmembrane</keyword>
<feature type="transmembrane region" description="Helical" evidence="6">
    <location>
        <begin position="288"/>
        <end position="309"/>
    </location>
</feature>
<dbReference type="AlphaFoldDB" id="A0A2K1QQZ1"/>
<feature type="transmembrane region" description="Helical" evidence="6">
    <location>
        <begin position="403"/>
        <end position="428"/>
    </location>
</feature>
<evidence type="ECO:0000256" key="6">
    <source>
        <dbReference type="SAM" id="Phobius"/>
    </source>
</evidence>
<evidence type="ECO:0000256" key="2">
    <source>
        <dbReference type="ARBA" id="ARBA00022692"/>
    </source>
</evidence>
<dbReference type="FunCoup" id="A0A2K1QQZ1">
    <property type="interactions" value="79"/>
</dbReference>
<dbReference type="Proteomes" id="UP000243797">
    <property type="component" value="Unassembled WGS sequence"/>
</dbReference>
<dbReference type="GO" id="GO:0016020">
    <property type="term" value="C:membrane"/>
    <property type="evidence" value="ECO:0007669"/>
    <property type="project" value="UniProtKB-SubCell"/>
</dbReference>
<keyword evidence="3 6" id="KW-1133">Transmembrane helix</keyword>
<reference evidence="7 8" key="1">
    <citation type="submission" date="2017-06" db="EMBL/GenBank/DDBJ databases">
        <title>Draft genome sequence of a variant of Elsinoe murrayae.</title>
        <authorList>
            <person name="Cheng Q."/>
        </authorList>
    </citation>
    <scope>NUCLEOTIDE SEQUENCE [LARGE SCALE GENOMIC DNA]</scope>
    <source>
        <strain evidence="7 8">CQ-2017a</strain>
    </source>
</reference>
<feature type="transmembrane region" description="Helical" evidence="6">
    <location>
        <begin position="366"/>
        <end position="391"/>
    </location>
</feature>
<dbReference type="EMBL" id="NKHZ01000051">
    <property type="protein sequence ID" value="PNS17462.1"/>
    <property type="molecule type" value="Genomic_DNA"/>
</dbReference>
<dbReference type="InParanoid" id="A0A2K1QQZ1"/>
<dbReference type="Gene3D" id="1.20.1250.20">
    <property type="entry name" value="MFS general substrate transporter like domains"/>
    <property type="match status" value="1"/>
</dbReference>
<accession>A0A2K1QQZ1</accession>